<evidence type="ECO:0000313" key="1">
    <source>
        <dbReference type="EMBL" id="KAK3219509.1"/>
    </source>
</evidence>
<dbReference type="AlphaFoldDB" id="A0AAE0AL93"/>
<organism evidence="1 2">
    <name type="scientific">Dipteronia sinensis</name>
    <dbReference type="NCBI Taxonomy" id="43782"/>
    <lineage>
        <taxon>Eukaryota</taxon>
        <taxon>Viridiplantae</taxon>
        <taxon>Streptophyta</taxon>
        <taxon>Embryophyta</taxon>
        <taxon>Tracheophyta</taxon>
        <taxon>Spermatophyta</taxon>
        <taxon>Magnoliopsida</taxon>
        <taxon>eudicotyledons</taxon>
        <taxon>Gunneridae</taxon>
        <taxon>Pentapetalae</taxon>
        <taxon>rosids</taxon>
        <taxon>malvids</taxon>
        <taxon>Sapindales</taxon>
        <taxon>Sapindaceae</taxon>
        <taxon>Hippocastanoideae</taxon>
        <taxon>Acereae</taxon>
        <taxon>Dipteronia</taxon>
    </lineage>
</organism>
<accession>A0AAE0AL93</accession>
<dbReference type="EMBL" id="JANJYJ010000004">
    <property type="protein sequence ID" value="KAK3219509.1"/>
    <property type="molecule type" value="Genomic_DNA"/>
</dbReference>
<protein>
    <submittedName>
        <fullName evidence="1">Uncharacterized protein</fullName>
    </submittedName>
</protein>
<keyword evidence="2" id="KW-1185">Reference proteome</keyword>
<name>A0AAE0AL93_9ROSI</name>
<reference evidence="1" key="1">
    <citation type="journal article" date="2023" name="Plant J.">
        <title>Genome sequences and population genomics provide insights into the demographic history, inbreeding, and mutation load of two 'living fossil' tree species of Dipteronia.</title>
        <authorList>
            <person name="Feng Y."/>
            <person name="Comes H.P."/>
            <person name="Chen J."/>
            <person name="Zhu S."/>
            <person name="Lu R."/>
            <person name="Zhang X."/>
            <person name="Li P."/>
            <person name="Qiu J."/>
            <person name="Olsen K.M."/>
            <person name="Qiu Y."/>
        </authorList>
    </citation>
    <scope>NUCLEOTIDE SEQUENCE</scope>
    <source>
        <strain evidence="1">NBL</strain>
    </source>
</reference>
<dbReference type="Proteomes" id="UP001281410">
    <property type="component" value="Unassembled WGS sequence"/>
</dbReference>
<sequence length="117" mass="13244">MNAELIDAIKEIKVLEEKKARLVSMNEENDSEIAKLKSSDSLLNEHIQNVEHNFTSLATFPWSYSSAVLKVVFDDEYWYGGLTLTSVFLNSNLFQALTSFKISPLLFKSDKQNPPGN</sequence>
<proteinExistence type="predicted"/>
<gene>
    <name evidence="1" type="ORF">Dsin_013479</name>
</gene>
<comment type="caution">
    <text evidence="1">The sequence shown here is derived from an EMBL/GenBank/DDBJ whole genome shotgun (WGS) entry which is preliminary data.</text>
</comment>
<evidence type="ECO:0000313" key="2">
    <source>
        <dbReference type="Proteomes" id="UP001281410"/>
    </source>
</evidence>